<protein>
    <recommendedName>
        <fullName evidence="13">Circadian input-output histidine kinase CikA</fullName>
        <ecNumber evidence="4">2.7.13.3</ecNumber>
    </recommendedName>
</protein>
<dbReference type="InterPro" id="IPR050903">
    <property type="entry name" value="Bact_Chemotaxis_MeTrfase"/>
</dbReference>
<comment type="similarity">
    <text evidence="3">In the N-terminal section; belongs to the phytochrome family.</text>
</comment>
<dbReference type="InterPro" id="IPR000780">
    <property type="entry name" value="CheR_MeTrfase"/>
</dbReference>
<dbReference type="GO" id="GO:0000155">
    <property type="term" value="F:phosphorelay sensor kinase activity"/>
    <property type="evidence" value="ECO:0007669"/>
    <property type="project" value="InterPro"/>
</dbReference>
<dbReference type="Pfam" id="PF02518">
    <property type="entry name" value="HATPase_c"/>
    <property type="match status" value="1"/>
</dbReference>
<dbReference type="EC" id="2.7.13.3" evidence="4"/>
<feature type="domain" description="CheB-type methylesterase" evidence="20">
    <location>
        <begin position="1"/>
        <end position="134"/>
    </location>
</feature>
<dbReference type="CDD" id="cd17546">
    <property type="entry name" value="REC_hyHK_CKI1_RcsC-like"/>
    <property type="match status" value="1"/>
</dbReference>
<evidence type="ECO:0000259" key="17">
    <source>
        <dbReference type="PROSITE" id="PS50109"/>
    </source>
</evidence>
<evidence type="ECO:0000259" key="21">
    <source>
        <dbReference type="PROSITE" id="PS50123"/>
    </source>
</evidence>
<dbReference type="FunFam" id="1.10.287.130:FF:000004">
    <property type="entry name" value="Ethylene receptor 1"/>
    <property type="match status" value="1"/>
</dbReference>
<dbReference type="Pfam" id="PF01339">
    <property type="entry name" value="CheB_methylest"/>
    <property type="match status" value="1"/>
</dbReference>
<dbReference type="SMART" id="SM00448">
    <property type="entry name" value="REC"/>
    <property type="match status" value="1"/>
</dbReference>
<evidence type="ECO:0000259" key="20">
    <source>
        <dbReference type="PROSITE" id="PS50122"/>
    </source>
</evidence>
<evidence type="ECO:0000259" key="19">
    <source>
        <dbReference type="PROSITE" id="PS50113"/>
    </source>
</evidence>
<evidence type="ECO:0000256" key="8">
    <source>
        <dbReference type="ARBA" id="ARBA00022741"/>
    </source>
</evidence>
<dbReference type="InterPro" id="IPR035909">
    <property type="entry name" value="CheB_C"/>
</dbReference>
<evidence type="ECO:0000256" key="1">
    <source>
        <dbReference type="ARBA" id="ARBA00000085"/>
    </source>
</evidence>
<dbReference type="InterPro" id="IPR036097">
    <property type="entry name" value="HisK_dim/P_sf"/>
</dbReference>
<dbReference type="Gene3D" id="3.30.450.20">
    <property type="entry name" value="PAS domain"/>
    <property type="match status" value="1"/>
</dbReference>
<keyword evidence="6" id="KW-0808">Transferase</keyword>
<evidence type="ECO:0000313" key="22">
    <source>
        <dbReference type="EMBL" id="RUT09616.1"/>
    </source>
</evidence>
<name>A0A433VU31_9CYAN</name>
<comment type="caution">
    <text evidence="14">Lacks conserved residue(s) required for the propagation of feature annotation.</text>
</comment>
<organism evidence="22 23">
    <name type="scientific">Dulcicalothrix desertica PCC 7102</name>
    <dbReference type="NCBI Taxonomy" id="232991"/>
    <lineage>
        <taxon>Bacteria</taxon>
        <taxon>Bacillati</taxon>
        <taxon>Cyanobacteriota</taxon>
        <taxon>Cyanophyceae</taxon>
        <taxon>Nostocales</taxon>
        <taxon>Calotrichaceae</taxon>
        <taxon>Dulcicalothrix</taxon>
    </lineage>
</organism>
<dbReference type="GO" id="GO:0008984">
    <property type="term" value="F:protein-glutamate methylesterase activity"/>
    <property type="evidence" value="ECO:0007669"/>
    <property type="project" value="InterPro"/>
</dbReference>
<dbReference type="Proteomes" id="UP000271624">
    <property type="component" value="Unassembled WGS sequence"/>
</dbReference>
<dbReference type="SUPFAM" id="SSF55874">
    <property type="entry name" value="ATPase domain of HSP90 chaperone/DNA topoisomerase II/histidine kinase"/>
    <property type="match status" value="1"/>
</dbReference>
<keyword evidence="11" id="KW-1133">Transmembrane helix</keyword>
<feature type="modified residue" description="4-aspartylphosphate" evidence="15">
    <location>
        <position position="1122"/>
    </location>
</feature>
<evidence type="ECO:0000256" key="2">
    <source>
        <dbReference type="ARBA" id="ARBA00004370"/>
    </source>
</evidence>
<dbReference type="InterPro" id="IPR011006">
    <property type="entry name" value="CheY-like_superfamily"/>
</dbReference>
<keyword evidence="23" id="KW-1185">Reference proteome</keyword>
<keyword evidence="9" id="KW-0418">Kinase</keyword>
<dbReference type="GO" id="GO:0005524">
    <property type="term" value="F:ATP binding"/>
    <property type="evidence" value="ECO:0007669"/>
    <property type="project" value="UniProtKB-KW"/>
</dbReference>
<feature type="domain" description="Response regulatory" evidence="18">
    <location>
        <begin position="1073"/>
        <end position="1189"/>
    </location>
</feature>
<dbReference type="PROSITE" id="PS50109">
    <property type="entry name" value="HIS_KIN"/>
    <property type="match status" value="1"/>
</dbReference>
<dbReference type="Pfam" id="PF01739">
    <property type="entry name" value="CheR"/>
    <property type="match status" value="1"/>
</dbReference>
<dbReference type="FunFam" id="3.30.565.10:FF:000010">
    <property type="entry name" value="Sensor histidine kinase RcsC"/>
    <property type="match status" value="1"/>
</dbReference>
<dbReference type="InterPro" id="IPR003661">
    <property type="entry name" value="HisK_dim/P_dom"/>
</dbReference>
<dbReference type="SUPFAM" id="SSF47757">
    <property type="entry name" value="Chemotaxis receptor methyltransferase CheR, N-terminal domain"/>
    <property type="match status" value="1"/>
</dbReference>
<dbReference type="PROSITE" id="PS50110">
    <property type="entry name" value="RESPONSE_REGULATORY"/>
    <property type="match status" value="1"/>
</dbReference>
<dbReference type="PRINTS" id="PR00996">
    <property type="entry name" value="CHERMTFRASE"/>
</dbReference>
<accession>A0A433VU31</accession>
<dbReference type="InterPro" id="IPR000673">
    <property type="entry name" value="Sig_transdc_resp-reg_Me-estase"/>
</dbReference>
<dbReference type="SUPFAM" id="SSF52738">
    <property type="entry name" value="Methylesterase CheB, C-terminal domain"/>
    <property type="match status" value="1"/>
</dbReference>
<reference evidence="22" key="2">
    <citation type="journal article" date="2019" name="Genome Biol. Evol.">
        <title>Day and night: Metabolic profiles and evolutionary relationships of six axenic non-marine cyanobacteria.</title>
        <authorList>
            <person name="Will S.E."/>
            <person name="Henke P."/>
            <person name="Boedeker C."/>
            <person name="Huang S."/>
            <person name="Brinkmann H."/>
            <person name="Rohde M."/>
            <person name="Jarek M."/>
            <person name="Friedl T."/>
            <person name="Seufert S."/>
            <person name="Schumacher M."/>
            <person name="Overmann J."/>
            <person name="Neumann-Schaal M."/>
            <person name="Petersen J."/>
        </authorList>
    </citation>
    <scope>NUCLEOTIDE SEQUENCE [LARGE SCALE GENOMIC DNA]</scope>
    <source>
        <strain evidence="22">PCC 7102</strain>
    </source>
</reference>
<evidence type="ECO:0000256" key="3">
    <source>
        <dbReference type="ARBA" id="ARBA00006402"/>
    </source>
</evidence>
<dbReference type="SMART" id="SM00138">
    <property type="entry name" value="MeTrc"/>
    <property type="match status" value="1"/>
</dbReference>
<dbReference type="InterPro" id="IPR022641">
    <property type="entry name" value="CheR_N"/>
</dbReference>
<dbReference type="Gene3D" id="3.30.565.10">
    <property type="entry name" value="Histidine kinase-like ATPase, C-terminal domain"/>
    <property type="match status" value="1"/>
</dbReference>
<dbReference type="GO" id="GO:0000156">
    <property type="term" value="F:phosphorelay response regulator activity"/>
    <property type="evidence" value="ECO:0007669"/>
    <property type="project" value="InterPro"/>
</dbReference>
<dbReference type="CDD" id="cd00082">
    <property type="entry name" value="HisKA"/>
    <property type="match status" value="1"/>
</dbReference>
<evidence type="ECO:0000256" key="14">
    <source>
        <dbReference type="PROSITE-ProRule" id="PRU00050"/>
    </source>
</evidence>
<proteinExistence type="inferred from homology"/>
<dbReference type="GO" id="GO:0005737">
    <property type="term" value="C:cytoplasm"/>
    <property type="evidence" value="ECO:0007669"/>
    <property type="project" value="InterPro"/>
</dbReference>
<dbReference type="PROSITE" id="PS50122">
    <property type="entry name" value="CHEB"/>
    <property type="match status" value="1"/>
</dbReference>
<dbReference type="PROSITE" id="PS50123">
    <property type="entry name" value="CHER"/>
    <property type="match status" value="1"/>
</dbReference>
<evidence type="ECO:0000256" key="7">
    <source>
        <dbReference type="ARBA" id="ARBA00022692"/>
    </source>
</evidence>
<dbReference type="PANTHER" id="PTHR24422:SF27">
    <property type="entry name" value="PROTEIN-GLUTAMATE O-METHYLTRANSFERASE"/>
    <property type="match status" value="1"/>
</dbReference>
<dbReference type="SMART" id="SM00387">
    <property type="entry name" value="HATPase_c"/>
    <property type="match status" value="1"/>
</dbReference>
<dbReference type="Pfam" id="PF13596">
    <property type="entry name" value="PAS_10"/>
    <property type="match status" value="1"/>
</dbReference>
<dbReference type="InterPro" id="IPR036890">
    <property type="entry name" value="HATPase_C_sf"/>
</dbReference>
<dbReference type="EMBL" id="RSCL01000001">
    <property type="protein sequence ID" value="RUT09616.1"/>
    <property type="molecule type" value="Genomic_DNA"/>
</dbReference>
<gene>
    <name evidence="22" type="ORF">DSM106972_001110</name>
</gene>
<feature type="domain" description="Histidine kinase" evidence="17">
    <location>
        <begin position="824"/>
        <end position="1050"/>
    </location>
</feature>
<comment type="subcellular location">
    <subcellularLocation>
        <location evidence="2">Membrane</location>
    </subcellularLocation>
</comment>
<feature type="coiled-coil region" evidence="16">
    <location>
        <begin position="772"/>
        <end position="817"/>
    </location>
</feature>
<evidence type="ECO:0000256" key="6">
    <source>
        <dbReference type="ARBA" id="ARBA00022679"/>
    </source>
</evidence>
<dbReference type="SUPFAM" id="SSF52172">
    <property type="entry name" value="CheY-like"/>
    <property type="match status" value="1"/>
</dbReference>
<keyword evidence="10" id="KW-0067">ATP-binding</keyword>
<dbReference type="PANTHER" id="PTHR24422">
    <property type="entry name" value="CHEMOTAXIS PROTEIN METHYLTRANSFERASE"/>
    <property type="match status" value="1"/>
</dbReference>
<dbReference type="Pfam" id="PF00512">
    <property type="entry name" value="HisKA"/>
    <property type="match status" value="1"/>
</dbReference>
<dbReference type="InterPro" id="IPR001789">
    <property type="entry name" value="Sig_transdc_resp-reg_receiver"/>
</dbReference>
<evidence type="ECO:0000256" key="16">
    <source>
        <dbReference type="SAM" id="Coils"/>
    </source>
</evidence>
<dbReference type="GO" id="GO:0008757">
    <property type="term" value="F:S-adenosylmethionine-dependent methyltransferase activity"/>
    <property type="evidence" value="ECO:0007669"/>
    <property type="project" value="InterPro"/>
</dbReference>
<evidence type="ECO:0000256" key="10">
    <source>
        <dbReference type="ARBA" id="ARBA00022840"/>
    </source>
</evidence>
<evidence type="ECO:0000256" key="13">
    <source>
        <dbReference type="ARBA" id="ARBA00074306"/>
    </source>
</evidence>
<comment type="caution">
    <text evidence="22">The sequence shown here is derived from an EMBL/GenBank/DDBJ whole genome shotgun (WGS) entry which is preliminary data.</text>
</comment>
<dbReference type="InterPro" id="IPR005467">
    <property type="entry name" value="His_kinase_dom"/>
</dbReference>
<evidence type="ECO:0000256" key="15">
    <source>
        <dbReference type="PROSITE-ProRule" id="PRU00169"/>
    </source>
</evidence>
<dbReference type="InterPro" id="IPR022642">
    <property type="entry name" value="CheR_C"/>
</dbReference>
<feature type="coiled-coil region" evidence="16">
    <location>
        <begin position="576"/>
        <end position="666"/>
    </location>
</feature>
<dbReference type="GO" id="GO:0016020">
    <property type="term" value="C:membrane"/>
    <property type="evidence" value="ECO:0007669"/>
    <property type="project" value="UniProtKB-SubCell"/>
</dbReference>
<keyword evidence="5 15" id="KW-0597">Phosphoprotein</keyword>
<dbReference type="SUPFAM" id="SSF53335">
    <property type="entry name" value="S-adenosyl-L-methionine-dependent methyltransferases"/>
    <property type="match status" value="1"/>
</dbReference>
<dbReference type="InterPro" id="IPR035965">
    <property type="entry name" value="PAS-like_dom_sf"/>
</dbReference>
<dbReference type="InterPro" id="IPR029063">
    <property type="entry name" value="SAM-dependent_MTases_sf"/>
</dbReference>
<evidence type="ECO:0000256" key="9">
    <source>
        <dbReference type="ARBA" id="ARBA00022777"/>
    </source>
</evidence>
<dbReference type="InterPro" id="IPR000700">
    <property type="entry name" value="PAS-assoc_C"/>
</dbReference>
<evidence type="ECO:0000256" key="5">
    <source>
        <dbReference type="ARBA" id="ARBA00022553"/>
    </source>
</evidence>
<dbReference type="SUPFAM" id="SSF55785">
    <property type="entry name" value="PYP-like sensor domain (PAS domain)"/>
    <property type="match status" value="1"/>
</dbReference>
<dbReference type="CDD" id="cd16434">
    <property type="entry name" value="CheB-CheR_fusion"/>
    <property type="match status" value="1"/>
</dbReference>
<dbReference type="Gene3D" id="3.40.50.150">
    <property type="entry name" value="Vaccinia Virus protein VP39"/>
    <property type="match status" value="1"/>
</dbReference>
<dbReference type="Pfam" id="PF03705">
    <property type="entry name" value="CheR_N"/>
    <property type="match status" value="1"/>
</dbReference>
<dbReference type="GO" id="GO:0006935">
    <property type="term" value="P:chemotaxis"/>
    <property type="evidence" value="ECO:0007669"/>
    <property type="project" value="InterPro"/>
</dbReference>
<dbReference type="Gene3D" id="1.10.287.130">
    <property type="match status" value="1"/>
</dbReference>
<evidence type="ECO:0000256" key="11">
    <source>
        <dbReference type="ARBA" id="ARBA00022989"/>
    </source>
</evidence>
<keyword evidence="7" id="KW-0812">Transmembrane</keyword>
<feature type="domain" description="PAC" evidence="19">
    <location>
        <begin position="726"/>
        <end position="781"/>
    </location>
</feature>
<dbReference type="InterPro" id="IPR003594">
    <property type="entry name" value="HATPase_dom"/>
</dbReference>
<dbReference type="Gene3D" id="3.40.50.180">
    <property type="entry name" value="Methylesterase CheB, C-terminal domain"/>
    <property type="match status" value="1"/>
</dbReference>
<evidence type="ECO:0000259" key="18">
    <source>
        <dbReference type="PROSITE" id="PS50110"/>
    </source>
</evidence>
<reference evidence="22" key="1">
    <citation type="submission" date="2018-12" db="EMBL/GenBank/DDBJ databases">
        <authorList>
            <person name="Will S."/>
            <person name="Neumann-Schaal M."/>
            <person name="Henke P."/>
        </authorList>
    </citation>
    <scope>NUCLEOTIDE SEQUENCE</scope>
    <source>
        <strain evidence="22">PCC 7102</strain>
    </source>
</reference>
<dbReference type="CDD" id="cd16922">
    <property type="entry name" value="HATPase_EvgS-ArcB-TorS-like"/>
    <property type="match status" value="1"/>
</dbReference>
<comment type="catalytic activity">
    <reaction evidence="1">
        <text>ATP + protein L-histidine = ADP + protein N-phospho-L-histidine.</text>
        <dbReference type="EC" id="2.7.13.3"/>
    </reaction>
</comment>
<keyword evidence="8" id="KW-0547">Nucleotide-binding</keyword>
<dbReference type="SMART" id="SM00388">
    <property type="entry name" value="HisKA"/>
    <property type="match status" value="1"/>
</dbReference>
<feature type="domain" description="CheR-type methyltransferase" evidence="21">
    <location>
        <begin position="141"/>
        <end position="413"/>
    </location>
</feature>
<sequence length="1282" mass="144961">MAIYRVTEGMMLEANSIYLIPPGKNLVVENNQLHLLEQEDRNRHGLNFPIDIFFESLARNCAEYAVGIILSGTGSDGSNGLRAINEAGGFAMAQDPATAEFDGMPRTAIATGVVDQVLSAPALAAFVYQLIRSFVEIPVSSRSQLQPFESHKLQLVANILAKYEQTDFSHYKTSTLTRRIHRRCLISGCNNLEEYISLLEVSSEERSILRHDLLISVTHFFRDPEAWKYLETSVIPQLIERILPGEEIRFWVTACATGEEAYSLAILLEEAMERMDKQVRVKIFATDIDKEALDKATNGVYPETIANDVTSERLQRYFIRREQSYQVIRKLRERVLFAPHDITKDAGFTRMNMITCRNVLIYMQSELQQQVLRNLHFSLLSQGVLFLGEAETLGNIEEEFKPLSKKSKIYQKRREVRLPIPTLRVEKISRSNFLPQSKPQQTAEARLEPILNEAFSVFLSEQNATCLLVDRDFQLFHIFNHSLEILQFSTGRASTDVSKLVVPSLQLALSTALHRASRERRLVAYSGIKLGEDDSRVVTLKVTYHETNKLASDFLMVIIQEDTRPQPTDSERFEADNEASQRIMELEYELQQTRENLQAVIEELETTNEEQQATNEELIASNEELQSTNEELHSVNEELYTVNAEFQSKIEELTELNNDIDNLLRSTDIGVVFLDSSLKIRKFTPAATVAINLVEADIGRPLEHITHNLNCSDLLAKLQQVIETQRQVEQEVKISRAGSNFGFNLLMRANPYLQEDGRLDGVVLTFVDIDEIKQVQQKLIQAEVALRGVNEELEQRVAERTAELAQAKESAEAANRAKSAFIAHISHELRTPLNAILGFTQILQRDTDINSSYQELEIIHQSGQHLLTLINDILYLAKIEAGKLEIEVNDFHFLAFLDNLIAMVRLRAQQKGLDFKYQALSLLPVVICSDETRLRQVLLNLLSNAIKFTNFGSVLFQVGYVKDFEPDFKSSNQTKIRFKITDTGIGIPSDKLIDIFLPFQQLNQNNSSQEGTGLGLTISQNIVQQMGGKIQVTSLQGTGSVFWFDLDLPENYNAVRQLDNDQKIIGYEGAIRKILVVDDKTNNRTFIVNFLELLGFDVSQASDGGEAIQQANENQPDLILLDWIMPEVNGLEVTQRLRRQDMSKNIVIIATSALQLPLEQTACIEAGCNAFLPKPVRFSELLSILKAYLNLEWITCEPVPTQDEVSNDSISPSIVPPSTENLNQLYDLAIQGDIRGILEQASILEQLGAQFTPFVQSVRQLAENLQVNQLQHFLHQFLGNGL</sequence>
<keyword evidence="12" id="KW-0472">Membrane</keyword>
<evidence type="ECO:0000256" key="12">
    <source>
        <dbReference type="ARBA" id="ARBA00023136"/>
    </source>
</evidence>
<dbReference type="Pfam" id="PF00072">
    <property type="entry name" value="Response_reg"/>
    <property type="match status" value="1"/>
</dbReference>
<evidence type="ECO:0000313" key="23">
    <source>
        <dbReference type="Proteomes" id="UP000271624"/>
    </source>
</evidence>
<dbReference type="SUPFAM" id="SSF47384">
    <property type="entry name" value="Homodimeric domain of signal transducing histidine kinase"/>
    <property type="match status" value="1"/>
</dbReference>
<dbReference type="PROSITE" id="PS50113">
    <property type="entry name" value="PAC"/>
    <property type="match status" value="1"/>
</dbReference>
<keyword evidence="16" id="KW-0175">Coiled coil</keyword>
<dbReference type="Gene3D" id="3.40.50.2300">
    <property type="match status" value="1"/>
</dbReference>
<evidence type="ECO:0000256" key="4">
    <source>
        <dbReference type="ARBA" id="ARBA00012438"/>
    </source>
</evidence>